<dbReference type="GO" id="GO:0042279">
    <property type="term" value="F:nitrite reductase (cytochrome, ammonia-forming) activity"/>
    <property type="evidence" value="ECO:0007669"/>
    <property type="project" value="UniProtKB-EC"/>
</dbReference>
<keyword evidence="7" id="KW-0106">Calcium</keyword>
<protein>
    <recommendedName>
        <fullName evidence="3">nitrite reductase (cytochrome; ammonia-forming)</fullName>
        <ecNumber evidence="3">1.7.2.2</ecNumber>
    </recommendedName>
</protein>
<feature type="chain" id="PRO_5016909621" description="nitrite reductase (cytochrome; ammonia-forming)" evidence="12">
    <location>
        <begin position="29"/>
        <end position="424"/>
    </location>
</feature>
<organism evidence="13 14">
    <name type="scientific">Adlercreutzia equolifaciens subsp. celatus</name>
    <dbReference type="NCBI Taxonomy" id="394340"/>
    <lineage>
        <taxon>Bacteria</taxon>
        <taxon>Bacillati</taxon>
        <taxon>Actinomycetota</taxon>
        <taxon>Coriobacteriia</taxon>
        <taxon>Eggerthellales</taxon>
        <taxon>Eggerthellaceae</taxon>
        <taxon>Adlercreutzia</taxon>
    </lineage>
</organism>
<keyword evidence="5" id="KW-0479">Metal-binding</keyword>
<dbReference type="Pfam" id="PF02335">
    <property type="entry name" value="Cytochrom_C552"/>
    <property type="match status" value="1"/>
</dbReference>
<dbReference type="RefSeq" id="WP_114549200.1">
    <property type="nucleotide sequence ID" value="NZ_PPUT01000018.1"/>
</dbReference>
<feature type="region of interest" description="Disordered" evidence="11">
    <location>
        <begin position="32"/>
        <end position="56"/>
    </location>
</feature>
<reference evidence="13 14" key="1">
    <citation type="journal article" date="2018" name="Elife">
        <title>Discovery and characterization of a prevalent human gut bacterial enzyme sufficient for the inactivation of a family of plant toxins.</title>
        <authorList>
            <person name="Koppel N."/>
            <person name="Bisanz J.E."/>
            <person name="Pandelia M.E."/>
            <person name="Turnbaugh P.J."/>
            <person name="Balskus E.P."/>
        </authorList>
    </citation>
    <scope>NUCLEOTIDE SEQUENCE [LARGE SCALE GENOMIC DNA]</scope>
    <source>
        <strain evidence="13 14">OB21 GAM 11</strain>
    </source>
</reference>
<name>A0A369NXF4_9ACTN</name>
<proteinExistence type="inferred from homology"/>
<dbReference type="GO" id="GO:0030288">
    <property type="term" value="C:outer membrane-bounded periplasmic space"/>
    <property type="evidence" value="ECO:0007669"/>
    <property type="project" value="TreeGrafter"/>
</dbReference>
<evidence type="ECO:0000256" key="9">
    <source>
        <dbReference type="ARBA" id="ARBA00023004"/>
    </source>
</evidence>
<comment type="subcellular location">
    <subcellularLocation>
        <location evidence="1">Cell envelope</location>
    </subcellularLocation>
</comment>
<keyword evidence="9" id="KW-0408">Iron</keyword>
<evidence type="ECO:0000256" key="8">
    <source>
        <dbReference type="ARBA" id="ARBA00023002"/>
    </source>
</evidence>
<dbReference type="AlphaFoldDB" id="A0A369NXF4"/>
<feature type="signal peptide" evidence="12">
    <location>
        <begin position="1"/>
        <end position="28"/>
    </location>
</feature>
<dbReference type="EMBL" id="PPUT01000018">
    <property type="protein sequence ID" value="RDC43648.1"/>
    <property type="molecule type" value="Genomic_DNA"/>
</dbReference>
<dbReference type="CDD" id="cd00548">
    <property type="entry name" value="NrfA-like"/>
    <property type="match status" value="1"/>
</dbReference>
<comment type="catalytic activity">
    <reaction evidence="10">
        <text>6 Fe(III)-[cytochrome c] + NH4(+) + 2 H2O = 6 Fe(II)-[cytochrome c] + nitrite + 8 H(+)</text>
        <dbReference type="Rhea" id="RHEA:13089"/>
        <dbReference type="Rhea" id="RHEA-COMP:10350"/>
        <dbReference type="Rhea" id="RHEA-COMP:14399"/>
        <dbReference type="ChEBI" id="CHEBI:15377"/>
        <dbReference type="ChEBI" id="CHEBI:15378"/>
        <dbReference type="ChEBI" id="CHEBI:16301"/>
        <dbReference type="ChEBI" id="CHEBI:28938"/>
        <dbReference type="ChEBI" id="CHEBI:29033"/>
        <dbReference type="ChEBI" id="CHEBI:29034"/>
        <dbReference type="EC" id="1.7.2.2"/>
    </reaction>
</comment>
<dbReference type="GO" id="GO:0046872">
    <property type="term" value="F:metal ion binding"/>
    <property type="evidence" value="ECO:0007669"/>
    <property type="project" value="UniProtKB-KW"/>
</dbReference>
<evidence type="ECO:0000256" key="1">
    <source>
        <dbReference type="ARBA" id="ARBA00004196"/>
    </source>
</evidence>
<dbReference type="InterPro" id="IPR003321">
    <property type="entry name" value="Cyt_c552"/>
</dbReference>
<dbReference type="InterPro" id="IPR036280">
    <property type="entry name" value="Multihaem_cyt_sf"/>
</dbReference>
<dbReference type="EC" id="1.7.2.2" evidence="3"/>
<evidence type="ECO:0000256" key="11">
    <source>
        <dbReference type="SAM" id="MobiDB-lite"/>
    </source>
</evidence>
<dbReference type="PROSITE" id="PS51257">
    <property type="entry name" value="PROKAR_LIPOPROTEIN"/>
    <property type="match status" value="1"/>
</dbReference>
<comment type="similarity">
    <text evidence="2">Belongs to the cytochrome c-552 family.</text>
</comment>
<dbReference type="Gene3D" id="1.20.140.10">
    <property type="entry name" value="Butyryl-CoA Dehydrogenase, subunit A, domain 3"/>
    <property type="match status" value="1"/>
</dbReference>
<evidence type="ECO:0000256" key="7">
    <source>
        <dbReference type="ARBA" id="ARBA00022837"/>
    </source>
</evidence>
<keyword evidence="8" id="KW-0560">Oxidoreductase</keyword>
<dbReference type="Gene3D" id="1.10.1130.10">
    <property type="entry name" value="Flavocytochrome C3, Chain A"/>
    <property type="match status" value="1"/>
</dbReference>
<dbReference type="SUPFAM" id="SSF48695">
    <property type="entry name" value="Multiheme cytochromes"/>
    <property type="match status" value="1"/>
</dbReference>
<dbReference type="GO" id="GO:0020037">
    <property type="term" value="F:heme binding"/>
    <property type="evidence" value="ECO:0007669"/>
    <property type="project" value="TreeGrafter"/>
</dbReference>
<keyword evidence="4" id="KW-0349">Heme</keyword>
<sequence>MKRSTFKTAAVAAGTVALVAALAACAPAAQEPAAAPSGGESDAPAAAAPAETPEPDSFGVVVAESWKDIYPNEYQTYMANESNSPQGKQDYLTEYPELVTMYAGYGFAKGYDEAAGHPYSLQSVAETPRVNENTLANCITCKTPQYTAMVNSEGDSAYQKPFAEVLMQMTEPISCYNCHENDPTKTTVTQKFFVNSMGSDVDKVSTDSQVCGQCHNEYYFAPETKATTNPYTGLEGMTAEAILAYYDEMGFKDWEHTETGAPMLKAQHPEFETIYGGAQSSMAKQGYTCADCHMAPAKAEDGTEYSSHNLVNPTEDPAIMEKCEGCHADLPGQIVQWQKETTDREHELAAKLDAYIKTLAEQKDSLDEATLEQARQIHRHAQFYWDYVMVENSEGAHNPGLAQENLDKCEDELKAGYTLLNMTY</sequence>
<evidence type="ECO:0000256" key="2">
    <source>
        <dbReference type="ARBA" id="ARBA00009288"/>
    </source>
</evidence>
<evidence type="ECO:0000256" key="5">
    <source>
        <dbReference type="ARBA" id="ARBA00022723"/>
    </source>
</evidence>
<dbReference type="GO" id="GO:0019645">
    <property type="term" value="P:anaerobic electron transport chain"/>
    <property type="evidence" value="ECO:0007669"/>
    <property type="project" value="TreeGrafter"/>
</dbReference>
<dbReference type="PANTHER" id="PTHR30633">
    <property type="entry name" value="CYTOCHROME C-552 RESPIRATORY NITRITE REDUCTASE"/>
    <property type="match status" value="1"/>
</dbReference>
<evidence type="ECO:0000256" key="6">
    <source>
        <dbReference type="ARBA" id="ARBA00022729"/>
    </source>
</evidence>
<dbReference type="Proteomes" id="UP000253805">
    <property type="component" value="Unassembled WGS sequence"/>
</dbReference>
<dbReference type="PANTHER" id="PTHR30633:SF0">
    <property type="entry name" value="CYTOCHROME C-552"/>
    <property type="match status" value="1"/>
</dbReference>
<keyword evidence="6 12" id="KW-0732">Signal</keyword>
<evidence type="ECO:0000256" key="12">
    <source>
        <dbReference type="SAM" id="SignalP"/>
    </source>
</evidence>
<comment type="caution">
    <text evidence="13">The sequence shown here is derived from an EMBL/GenBank/DDBJ whole genome shotgun (WGS) entry which is preliminary data.</text>
</comment>
<evidence type="ECO:0000256" key="4">
    <source>
        <dbReference type="ARBA" id="ARBA00022617"/>
    </source>
</evidence>
<evidence type="ECO:0000313" key="13">
    <source>
        <dbReference type="EMBL" id="RDC43648.1"/>
    </source>
</evidence>
<evidence type="ECO:0000313" key="14">
    <source>
        <dbReference type="Proteomes" id="UP000253805"/>
    </source>
</evidence>
<accession>A0A369NXF4</accession>
<evidence type="ECO:0000256" key="3">
    <source>
        <dbReference type="ARBA" id="ARBA00011887"/>
    </source>
</evidence>
<gene>
    <name evidence="13" type="ORF">C1850_07490</name>
</gene>
<evidence type="ECO:0000256" key="10">
    <source>
        <dbReference type="ARBA" id="ARBA00049131"/>
    </source>
</evidence>